<dbReference type="EMBL" id="JAPUUL010002203">
    <property type="protein sequence ID" value="KAJ8125727.1"/>
    <property type="molecule type" value="Genomic_DNA"/>
</dbReference>
<evidence type="ECO:0000313" key="1">
    <source>
        <dbReference type="EMBL" id="KAJ8125727.1"/>
    </source>
</evidence>
<protein>
    <submittedName>
        <fullName evidence="1">Uncharacterized protein</fullName>
    </submittedName>
</protein>
<sequence>MRDPEELERELEREQASGNGIFPKGYHTDPEVTLLMQAVARDEPNIALELLSAGVDPDEITVNGTALGIAALLGSESFIRLLQRRGADPQLASVVLQSLRAQDCSGGILNIIEEHGHPKSPEQALKFLHSVTTRFSRDTREDSQRRLQMEFTQQHRNAVLALGPRKLAPSRNYAYYDIRMETGRAWSTGIRAMRNLNRGVSPSTVGETLMLLLVVRSMATVLDKSYDLNSQSQFEEDLSRWQILFKDEPSRLDFQGAVLDIWNVNIRLSAMAPDAEALARLQDTALQFIFRSESFFELALNTGQGLISSQQAWRQNIPPETSYSGGRDSVTPNQNHNATQGANMNLAKDDLTGIELRRYKPPDVDLPSLPMAVLLMAGAIFGIILAFLTATYLVWLGPGITALTKPPSRHYKTLDPVWRSVLTHMSTTMERRFSDPEILEEVKSITKSAEEQIRLGKFTTLTSLIYLKPGSPSLAREIELFCTQWQQTYTIECNNHLLRLYMGAQGFESIVPHRISPKPVSVSAEVSIGTERGSFDLSQDYTSPYGGENDDLYDQLPSELMPPTLLPNEVDQGMDLDPSPTTSSSVFFTPDSAQTTSSLSPSEGGSSKKMCRICSQSYSNVGNLNRHMASHSKGVKKFCKNACGYSDVRVDNVRTHEKKHYVHNDWSIFDPKLTDKGIEQCKTLADQLKPCFPYSTDGCRIIVSPLSRTLQTVQYSLGWLLEQGVPVVARAEWQEDTANPCDVGAERSELEKAWPSYDFSQLDPVYPEKTGLYGPSEDTIRQRAAVVRQWLSEQPDKVIIVVTHSGFLNRVVQGPRYRNVEYRAYKIEKSDAGEVTLVELPELSKDIPARE</sequence>
<dbReference type="Proteomes" id="UP001153332">
    <property type="component" value="Unassembled WGS sequence"/>
</dbReference>
<name>A0ACC2JEJ6_9PEZI</name>
<accession>A0ACC2JEJ6</accession>
<reference evidence="1" key="1">
    <citation type="submission" date="2022-12" db="EMBL/GenBank/DDBJ databases">
        <title>Genome Sequence of Lasiodiplodia mahajangana.</title>
        <authorList>
            <person name="Buettner E."/>
        </authorList>
    </citation>
    <scope>NUCLEOTIDE SEQUENCE</scope>
    <source>
        <strain evidence="1">VT137</strain>
    </source>
</reference>
<evidence type="ECO:0000313" key="2">
    <source>
        <dbReference type="Proteomes" id="UP001153332"/>
    </source>
</evidence>
<comment type="caution">
    <text evidence="1">The sequence shown here is derived from an EMBL/GenBank/DDBJ whole genome shotgun (WGS) entry which is preliminary data.</text>
</comment>
<gene>
    <name evidence="1" type="ORF">O1611_g7911</name>
</gene>
<organism evidence="1 2">
    <name type="scientific">Lasiodiplodia mahajangana</name>
    <dbReference type="NCBI Taxonomy" id="1108764"/>
    <lineage>
        <taxon>Eukaryota</taxon>
        <taxon>Fungi</taxon>
        <taxon>Dikarya</taxon>
        <taxon>Ascomycota</taxon>
        <taxon>Pezizomycotina</taxon>
        <taxon>Dothideomycetes</taxon>
        <taxon>Dothideomycetes incertae sedis</taxon>
        <taxon>Botryosphaeriales</taxon>
        <taxon>Botryosphaeriaceae</taxon>
        <taxon>Lasiodiplodia</taxon>
    </lineage>
</organism>
<keyword evidence="2" id="KW-1185">Reference proteome</keyword>
<proteinExistence type="predicted"/>